<keyword evidence="12" id="KW-0969">Cilium</keyword>
<dbReference type="GO" id="GO:0009288">
    <property type="term" value="C:bacterial-type flagellum"/>
    <property type="evidence" value="ECO:0007669"/>
    <property type="project" value="InterPro"/>
</dbReference>
<keyword evidence="7" id="KW-1005">Bacterial flagellum biogenesis</keyword>
<dbReference type="RefSeq" id="WP_011468662.1">
    <property type="nucleotide sequence ID" value="NC_007912.1"/>
</dbReference>
<evidence type="ECO:0000256" key="11">
    <source>
        <dbReference type="SAM" id="Coils"/>
    </source>
</evidence>
<keyword evidence="6" id="KW-0145">Chemotaxis</keyword>
<keyword evidence="4" id="KW-0813">Transport</keyword>
<evidence type="ECO:0000256" key="4">
    <source>
        <dbReference type="ARBA" id="ARBA00022448"/>
    </source>
</evidence>
<dbReference type="HOGENOM" id="CLU_1804801_0_0_6"/>
<keyword evidence="5" id="KW-1003">Cell membrane</keyword>
<reference evidence="12 13" key="1">
    <citation type="journal article" date="2008" name="PLoS Genet.">
        <title>Complete genome sequence of the complex carbohydrate-degrading marine bacterium, Saccharophagus degradans strain 2-40 T.</title>
        <authorList>
            <person name="Weiner R.M."/>
            <person name="Taylor L.E.II."/>
            <person name="Henrissat B."/>
            <person name="Hauser L."/>
            <person name="Land M."/>
            <person name="Coutinho P.M."/>
            <person name="Rancurel C."/>
            <person name="Saunders E.H."/>
            <person name="Longmire A.G."/>
            <person name="Zhang H."/>
            <person name="Bayer E.A."/>
            <person name="Gilbert H.J."/>
            <person name="Larimer F."/>
            <person name="Zhulin I.B."/>
            <person name="Ekborg N.A."/>
            <person name="Lamed R."/>
            <person name="Richardson P.M."/>
            <person name="Borovok I."/>
            <person name="Hutcheson S."/>
        </authorList>
    </citation>
    <scope>NUCLEOTIDE SEQUENCE [LARGE SCALE GENOMIC DNA]</scope>
    <source>
        <strain evidence="13">2-40 / ATCC 43961 / DSM 17024</strain>
    </source>
</reference>
<comment type="subcellular location">
    <subcellularLocation>
        <location evidence="1">Cell membrane</location>
        <topology evidence="1">Peripheral membrane protein</topology>
        <orientation evidence="1">Cytoplasmic side</orientation>
    </subcellularLocation>
</comment>
<accession>Q21IN5</accession>
<dbReference type="STRING" id="203122.Sde_2184"/>
<evidence type="ECO:0000313" key="13">
    <source>
        <dbReference type="Proteomes" id="UP000001947"/>
    </source>
</evidence>
<dbReference type="NCBIfam" id="TIGR02473">
    <property type="entry name" value="flagell_FliJ"/>
    <property type="match status" value="1"/>
</dbReference>
<dbReference type="GO" id="GO:0044781">
    <property type="term" value="P:bacterial-type flagellum organization"/>
    <property type="evidence" value="ECO:0007669"/>
    <property type="project" value="UniProtKB-KW"/>
</dbReference>
<feature type="coiled-coil region" evidence="11">
    <location>
        <begin position="11"/>
        <end position="45"/>
    </location>
</feature>
<organism evidence="12 13">
    <name type="scientific">Saccharophagus degradans (strain 2-40 / ATCC 43961 / DSM 17024)</name>
    <dbReference type="NCBI Taxonomy" id="203122"/>
    <lineage>
        <taxon>Bacteria</taxon>
        <taxon>Pseudomonadati</taxon>
        <taxon>Pseudomonadota</taxon>
        <taxon>Gammaproteobacteria</taxon>
        <taxon>Cellvibrionales</taxon>
        <taxon>Cellvibrionaceae</taxon>
        <taxon>Saccharophagus</taxon>
    </lineage>
</organism>
<evidence type="ECO:0000256" key="6">
    <source>
        <dbReference type="ARBA" id="ARBA00022500"/>
    </source>
</evidence>
<dbReference type="GeneID" id="98613854"/>
<keyword evidence="8" id="KW-0653">Protein transport</keyword>
<name>Q21IN5_SACD2</name>
<dbReference type="EMBL" id="CP000282">
    <property type="protein sequence ID" value="ABD81444.1"/>
    <property type="molecule type" value="Genomic_DNA"/>
</dbReference>
<evidence type="ECO:0000256" key="9">
    <source>
        <dbReference type="ARBA" id="ARBA00023136"/>
    </source>
</evidence>
<dbReference type="InterPro" id="IPR053716">
    <property type="entry name" value="Flag_assembly_chemotaxis_eff"/>
</dbReference>
<dbReference type="KEGG" id="sde:Sde_2184"/>
<dbReference type="GO" id="GO:0071973">
    <property type="term" value="P:bacterial-type flagellum-dependent cell motility"/>
    <property type="evidence" value="ECO:0007669"/>
    <property type="project" value="InterPro"/>
</dbReference>
<evidence type="ECO:0000256" key="10">
    <source>
        <dbReference type="ARBA" id="ARBA00023225"/>
    </source>
</evidence>
<gene>
    <name evidence="12" type="ordered locus">Sde_2184</name>
</gene>
<dbReference type="AlphaFoldDB" id="Q21IN5"/>
<evidence type="ECO:0000256" key="2">
    <source>
        <dbReference type="ARBA" id="ARBA00010004"/>
    </source>
</evidence>
<dbReference type="GO" id="GO:0005886">
    <property type="term" value="C:plasma membrane"/>
    <property type="evidence" value="ECO:0007669"/>
    <property type="project" value="UniProtKB-SubCell"/>
</dbReference>
<keyword evidence="12" id="KW-0282">Flagellum</keyword>
<keyword evidence="10" id="KW-1006">Bacterial flagellum protein export</keyword>
<dbReference type="eggNOG" id="COG2882">
    <property type="taxonomic scope" value="Bacteria"/>
</dbReference>
<dbReference type="GO" id="GO:0015031">
    <property type="term" value="P:protein transport"/>
    <property type="evidence" value="ECO:0007669"/>
    <property type="project" value="UniProtKB-KW"/>
</dbReference>
<dbReference type="PANTHER" id="PTHR38786:SF1">
    <property type="entry name" value="FLAGELLAR FLIJ PROTEIN"/>
    <property type="match status" value="1"/>
</dbReference>
<keyword evidence="9" id="KW-0472">Membrane</keyword>
<keyword evidence="11" id="KW-0175">Coiled coil</keyword>
<evidence type="ECO:0000256" key="5">
    <source>
        <dbReference type="ARBA" id="ARBA00022475"/>
    </source>
</evidence>
<dbReference type="Proteomes" id="UP000001947">
    <property type="component" value="Chromosome"/>
</dbReference>
<evidence type="ECO:0000256" key="8">
    <source>
        <dbReference type="ARBA" id="ARBA00022927"/>
    </source>
</evidence>
<evidence type="ECO:0000256" key="7">
    <source>
        <dbReference type="ARBA" id="ARBA00022795"/>
    </source>
</evidence>
<dbReference type="InterPro" id="IPR052570">
    <property type="entry name" value="FliJ"/>
</dbReference>
<proteinExistence type="inferred from homology"/>
<comment type="similarity">
    <text evidence="2">Belongs to the FliJ family.</text>
</comment>
<protein>
    <recommendedName>
        <fullName evidence="3">Flagellar FliJ protein</fullName>
    </recommendedName>
</protein>
<keyword evidence="13" id="KW-1185">Reference proteome</keyword>
<dbReference type="InterPro" id="IPR012823">
    <property type="entry name" value="Flagell_FliJ"/>
</dbReference>
<dbReference type="GO" id="GO:0006935">
    <property type="term" value="P:chemotaxis"/>
    <property type="evidence" value="ECO:0007669"/>
    <property type="project" value="UniProtKB-KW"/>
</dbReference>
<evidence type="ECO:0000256" key="3">
    <source>
        <dbReference type="ARBA" id="ARBA00020392"/>
    </source>
</evidence>
<keyword evidence="12" id="KW-0966">Cell projection</keyword>
<evidence type="ECO:0000313" key="12">
    <source>
        <dbReference type="EMBL" id="ABD81444.1"/>
    </source>
</evidence>
<sequence length="143" mass="16956">MAKSDRLQVVVDMARREEDAAAEKLATIQKQLNNEISRLRDLEEYYGQYEQSQQMLRTGVNAQDLARIRNFLQQLAMAKQAQMLQIQRVEGVQRQAREAWQACHLKHKLMKDMIARYKTEEQAVLDKNEQKMLDEWFNSQNDR</sequence>
<dbReference type="PANTHER" id="PTHR38786">
    <property type="entry name" value="FLAGELLAR FLIJ PROTEIN"/>
    <property type="match status" value="1"/>
</dbReference>
<dbReference type="Gene3D" id="1.10.287.1700">
    <property type="match status" value="1"/>
</dbReference>
<dbReference type="Pfam" id="PF02050">
    <property type="entry name" value="FliJ"/>
    <property type="match status" value="1"/>
</dbReference>
<evidence type="ECO:0000256" key="1">
    <source>
        <dbReference type="ARBA" id="ARBA00004413"/>
    </source>
</evidence>